<dbReference type="AlphaFoldDB" id="A0A2T7BBU6"/>
<reference evidence="2 3" key="1">
    <citation type="submission" date="2018-04" db="EMBL/GenBank/DDBJ databases">
        <title>Chitinophaga fuyangensis sp. nov., isolated from soil in a chemical factory.</title>
        <authorList>
            <person name="Chen K."/>
        </authorList>
    </citation>
    <scope>NUCLEOTIDE SEQUENCE [LARGE SCALE GENOMIC DNA]</scope>
    <source>
        <strain evidence="2 3">LY-1</strain>
    </source>
</reference>
<feature type="signal peptide" evidence="1">
    <location>
        <begin position="1"/>
        <end position="21"/>
    </location>
</feature>
<accession>A0A2T7BBU6</accession>
<dbReference type="EMBL" id="QCYK01000004">
    <property type="protein sequence ID" value="PUZ21865.1"/>
    <property type="molecule type" value="Genomic_DNA"/>
</dbReference>
<protein>
    <submittedName>
        <fullName evidence="2">Uncharacterized protein</fullName>
    </submittedName>
</protein>
<sequence length="129" mass="14835">MKWLSLLFGLICLFVCSNAQAQMDVKTDPRIAPLLRQAANGQPDLVIFGRSALSNMYVDMAVLDKTRKTLYWFTCYGTAYDSTHLLESEFNLVASNTVDPFTFYTGLWRKNEDYLEDAIAEYRRIGSRR</sequence>
<evidence type="ECO:0000313" key="3">
    <source>
        <dbReference type="Proteomes" id="UP000244450"/>
    </source>
</evidence>
<proteinExistence type="predicted"/>
<feature type="chain" id="PRO_5015508415" evidence="1">
    <location>
        <begin position="22"/>
        <end position="129"/>
    </location>
</feature>
<name>A0A2T7BBU6_9BACT</name>
<keyword evidence="1" id="KW-0732">Signal</keyword>
<gene>
    <name evidence="2" type="ORF">DCC81_25095</name>
</gene>
<evidence type="ECO:0000256" key="1">
    <source>
        <dbReference type="SAM" id="SignalP"/>
    </source>
</evidence>
<organism evidence="2 3">
    <name type="scientific">Chitinophaga parva</name>
    <dbReference type="NCBI Taxonomy" id="2169414"/>
    <lineage>
        <taxon>Bacteria</taxon>
        <taxon>Pseudomonadati</taxon>
        <taxon>Bacteroidota</taxon>
        <taxon>Chitinophagia</taxon>
        <taxon>Chitinophagales</taxon>
        <taxon>Chitinophagaceae</taxon>
        <taxon>Chitinophaga</taxon>
    </lineage>
</organism>
<dbReference type="RefSeq" id="WP_108689513.1">
    <property type="nucleotide sequence ID" value="NZ_QCYK01000004.1"/>
</dbReference>
<evidence type="ECO:0000313" key="2">
    <source>
        <dbReference type="EMBL" id="PUZ21865.1"/>
    </source>
</evidence>
<comment type="caution">
    <text evidence="2">The sequence shown here is derived from an EMBL/GenBank/DDBJ whole genome shotgun (WGS) entry which is preliminary data.</text>
</comment>
<dbReference type="Proteomes" id="UP000244450">
    <property type="component" value="Unassembled WGS sequence"/>
</dbReference>
<keyword evidence="3" id="KW-1185">Reference proteome</keyword>